<dbReference type="RefSeq" id="WP_310930430.1">
    <property type="nucleotide sequence ID" value="NZ_JAMQOQ010000006.1"/>
</dbReference>
<gene>
    <name evidence="7" type="ORF">NDI79_19780</name>
</gene>
<dbReference type="CDD" id="cd00397">
    <property type="entry name" value="DNA_BRE_C"/>
    <property type="match status" value="1"/>
</dbReference>
<keyword evidence="1" id="KW-0229">DNA integration</keyword>
<dbReference type="Proteomes" id="UP001254813">
    <property type="component" value="Unassembled WGS sequence"/>
</dbReference>
<evidence type="ECO:0000313" key="8">
    <source>
        <dbReference type="Proteomes" id="UP001254813"/>
    </source>
</evidence>
<feature type="domain" description="Core-binding (CB)" evidence="6">
    <location>
        <begin position="7"/>
        <end position="90"/>
    </location>
</feature>
<proteinExistence type="predicted"/>
<dbReference type="InterPro" id="IPR050090">
    <property type="entry name" value="Tyrosine_recombinase_XerCD"/>
</dbReference>
<evidence type="ECO:0000256" key="4">
    <source>
        <dbReference type="PROSITE-ProRule" id="PRU01248"/>
    </source>
</evidence>
<dbReference type="InterPro" id="IPR011010">
    <property type="entry name" value="DNA_brk_join_enz"/>
</dbReference>
<feature type="domain" description="Tyr recombinase" evidence="5">
    <location>
        <begin position="114"/>
        <end position="331"/>
    </location>
</feature>
<dbReference type="PANTHER" id="PTHR30349:SF41">
    <property type="entry name" value="INTEGRASE_RECOMBINASE PROTEIN MJ0367-RELATED"/>
    <property type="match status" value="1"/>
</dbReference>
<dbReference type="InterPro" id="IPR013762">
    <property type="entry name" value="Integrase-like_cat_sf"/>
</dbReference>
<dbReference type="Gene3D" id="1.10.150.130">
    <property type="match status" value="1"/>
</dbReference>
<evidence type="ECO:0000259" key="5">
    <source>
        <dbReference type="PROSITE" id="PS51898"/>
    </source>
</evidence>
<sequence length="336" mass="38805">MTDLDPLLPEEGVERFLNYREPSIVESTYQNETTRLGFFLNWCELRDVNNLNDLSGRDLADFVAWRRNAIKPITLQKQLSTIRQALRWWADIEAVEDGLAEKVHAPELPDGAGARSVHLSGERANEILASLDRYQFASRNHTIVSLFWRTGMRRSEVRAIDVEDLRPDHHAINLKHRPETDTPLKNGESGERWVYLGPKWYSIIDEYLDHPDRYDVQDRYGRQPLVTSKYGRPTGDTFNKWINRVTQPCEIGPCPHDRDPATCEARVGSNQYPARCPSSRSPHALRRGAITYHLNEEVSPETVSERMDVSLEVLYEHYDARTPQEKMDVRKGNLPE</sequence>
<evidence type="ECO:0000259" key="6">
    <source>
        <dbReference type="PROSITE" id="PS51900"/>
    </source>
</evidence>
<keyword evidence="2 4" id="KW-0238">DNA-binding</keyword>
<dbReference type="PROSITE" id="PS51898">
    <property type="entry name" value="TYR_RECOMBINASE"/>
    <property type="match status" value="1"/>
</dbReference>
<keyword evidence="3" id="KW-0233">DNA recombination</keyword>
<dbReference type="InterPro" id="IPR010998">
    <property type="entry name" value="Integrase_recombinase_N"/>
</dbReference>
<dbReference type="InterPro" id="IPR002104">
    <property type="entry name" value="Integrase_catalytic"/>
</dbReference>
<evidence type="ECO:0000256" key="2">
    <source>
        <dbReference type="ARBA" id="ARBA00023125"/>
    </source>
</evidence>
<protein>
    <submittedName>
        <fullName evidence="7">Site-specific integrase</fullName>
    </submittedName>
</protein>
<evidence type="ECO:0000256" key="1">
    <source>
        <dbReference type="ARBA" id="ARBA00022908"/>
    </source>
</evidence>
<accession>A0ABU2G6J9</accession>
<reference evidence="7 8" key="1">
    <citation type="submission" date="2022-06" db="EMBL/GenBank/DDBJ databases">
        <title>Halogeometricum sp. a new haloarchaeum isolate from saline soil.</title>
        <authorList>
            <person name="Strakova D."/>
            <person name="Galisteo C."/>
            <person name="Sanchez-Porro C."/>
            <person name="Ventosa A."/>
        </authorList>
    </citation>
    <scope>NUCLEOTIDE SEQUENCE [LARGE SCALE GENOMIC DNA]</scope>
    <source>
        <strain evidence="8">S3BR25-2</strain>
    </source>
</reference>
<dbReference type="PROSITE" id="PS51900">
    <property type="entry name" value="CB"/>
    <property type="match status" value="1"/>
</dbReference>
<evidence type="ECO:0000256" key="3">
    <source>
        <dbReference type="ARBA" id="ARBA00023172"/>
    </source>
</evidence>
<dbReference type="SUPFAM" id="SSF56349">
    <property type="entry name" value="DNA breaking-rejoining enzymes"/>
    <property type="match status" value="1"/>
</dbReference>
<keyword evidence="8" id="KW-1185">Reference proteome</keyword>
<dbReference type="Gene3D" id="1.10.443.10">
    <property type="entry name" value="Intergrase catalytic core"/>
    <property type="match status" value="1"/>
</dbReference>
<dbReference type="InterPro" id="IPR044068">
    <property type="entry name" value="CB"/>
</dbReference>
<dbReference type="EMBL" id="JAMQOQ010000006">
    <property type="protein sequence ID" value="MDS0296418.1"/>
    <property type="molecule type" value="Genomic_DNA"/>
</dbReference>
<comment type="caution">
    <text evidence="7">The sequence shown here is derived from an EMBL/GenBank/DDBJ whole genome shotgun (WGS) entry which is preliminary data.</text>
</comment>
<evidence type="ECO:0000313" key="7">
    <source>
        <dbReference type="EMBL" id="MDS0296418.1"/>
    </source>
</evidence>
<dbReference type="PANTHER" id="PTHR30349">
    <property type="entry name" value="PHAGE INTEGRASE-RELATED"/>
    <property type="match status" value="1"/>
</dbReference>
<organism evidence="7 8">
    <name type="scientific">Halogeometricum luteum</name>
    <dbReference type="NCBI Taxonomy" id="2950537"/>
    <lineage>
        <taxon>Archaea</taxon>
        <taxon>Methanobacteriati</taxon>
        <taxon>Methanobacteriota</taxon>
        <taxon>Stenosarchaea group</taxon>
        <taxon>Halobacteria</taxon>
        <taxon>Halobacteriales</taxon>
        <taxon>Haloferacaceae</taxon>
        <taxon>Halogeometricum</taxon>
    </lineage>
</organism>
<name>A0ABU2G6J9_9EURY</name>